<dbReference type="AlphaFoldDB" id="A0A8J7M5N7"/>
<feature type="domain" description="Tyrosine-protein kinase G-rich" evidence="20">
    <location>
        <begin position="362"/>
        <end position="433"/>
    </location>
</feature>
<dbReference type="GO" id="GO:0004715">
    <property type="term" value="F:non-membrane spanning protein tyrosine kinase activity"/>
    <property type="evidence" value="ECO:0007669"/>
    <property type="project" value="UniProtKB-EC"/>
</dbReference>
<dbReference type="Gene3D" id="3.40.50.300">
    <property type="entry name" value="P-loop containing nucleotide triphosphate hydrolases"/>
    <property type="match status" value="1"/>
</dbReference>
<keyword evidence="10" id="KW-0418">Kinase</keyword>
<gene>
    <name evidence="21" type="ORF">H0I76_01745</name>
</gene>
<feature type="domain" description="Polysaccharide chain length determinant N-terminal" evidence="18">
    <location>
        <begin position="2"/>
        <end position="83"/>
    </location>
</feature>
<dbReference type="GO" id="GO:0005886">
    <property type="term" value="C:plasma membrane"/>
    <property type="evidence" value="ECO:0007669"/>
    <property type="project" value="UniProtKB-SubCell"/>
</dbReference>
<feature type="transmembrane region" description="Helical" evidence="17">
    <location>
        <begin position="413"/>
        <end position="432"/>
    </location>
</feature>
<comment type="similarity">
    <text evidence="3">Belongs to the etk/wzc family.</text>
</comment>
<keyword evidence="14" id="KW-0829">Tyrosine-protein kinase</keyword>
<dbReference type="Pfam" id="PF02706">
    <property type="entry name" value="Wzz"/>
    <property type="match status" value="1"/>
</dbReference>
<dbReference type="Proteomes" id="UP000655420">
    <property type="component" value="Unassembled WGS sequence"/>
</dbReference>
<dbReference type="NCBIfam" id="TIGR01007">
    <property type="entry name" value="eps_fam"/>
    <property type="match status" value="1"/>
</dbReference>
<comment type="caution">
    <text evidence="21">The sequence shown here is derived from an EMBL/GenBank/DDBJ whole genome shotgun (WGS) entry which is preliminary data.</text>
</comment>
<evidence type="ECO:0000256" key="5">
    <source>
        <dbReference type="ARBA" id="ARBA00022475"/>
    </source>
</evidence>
<evidence type="ECO:0000256" key="17">
    <source>
        <dbReference type="SAM" id="Phobius"/>
    </source>
</evidence>
<protein>
    <recommendedName>
        <fullName evidence="4">non-specific protein-tyrosine kinase</fullName>
        <ecNumber evidence="4">2.7.10.2</ecNumber>
    </recommendedName>
</protein>
<evidence type="ECO:0000259" key="18">
    <source>
        <dbReference type="Pfam" id="PF02706"/>
    </source>
</evidence>
<keyword evidence="8 17" id="KW-0812">Transmembrane</keyword>
<dbReference type="InterPro" id="IPR025669">
    <property type="entry name" value="AAA_dom"/>
</dbReference>
<evidence type="ECO:0000256" key="2">
    <source>
        <dbReference type="ARBA" id="ARBA00007316"/>
    </source>
</evidence>
<keyword evidence="16" id="KW-0175">Coiled coil</keyword>
<evidence type="ECO:0000256" key="6">
    <source>
        <dbReference type="ARBA" id="ARBA00022519"/>
    </source>
</evidence>
<dbReference type="GO" id="GO:0005524">
    <property type="term" value="F:ATP binding"/>
    <property type="evidence" value="ECO:0007669"/>
    <property type="project" value="UniProtKB-KW"/>
</dbReference>
<evidence type="ECO:0000256" key="1">
    <source>
        <dbReference type="ARBA" id="ARBA00004429"/>
    </source>
</evidence>
<evidence type="ECO:0000256" key="3">
    <source>
        <dbReference type="ARBA" id="ARBA00008883"/>
    </source>
</evidence>
<organism evidence="21 22">
    <name type="scientific">Thermohalobaculum xanthum</name>
    <dbReference type="NCBI Taxonomy" id="2753746"/>
    <lineage>
        <taxon>Bacteria</taxon>
        <taxon>Pseudomonadati</taxon>
        <taxon>Pseudomonadota</taxon>
        <taxon>Alphaproteobacteria</taxon>
        <taxon>Rhodobacterales</taxon>
        <taxon>Paracoccaceae</taxon>
        <taxon>Thermohalobaculum</taxon>
    </lineage>
</organism>
<keyword evidence="11" id="KW-0067">ATP-binding</keyword>
<evidence type="ECO:0000256" key="11">
    <source>
        <dbReference type="ARBA" id="ARBA00022840"/>
    </source>
</evidence>
<dbReference type="EMBL" id="JAEHHL010000001">
    <property type="protein sequence ID" value="MBK0397899.1"/>
    <property type="molecule type" value="Genomic_DNA"/>
</dbReference>
<dbReference type="InterPro" id="IPR050445">
    <property type="entry name" value="Bact_polysacc_biosynth/exp"/>
</dbReference>
<comment type="catalytic activity">
    <reaction evidence="15">
        <text>L-tyrosyl-[protein] + ATP = O-phospho-L-tyrosyl-[protein] + ADP + H(+)</text>
        <dbReference type="Rhea" id="RHEA:10596"/>
        <dbReference type="Rhea" id="RHEA-COMP:10136"/>
        <dbReference type="Rhea" id="RHEA-COMP:20101"/>
        <dbReference type="ChEBI" id="CHEBI:15378"/>
        <dbReference type="ChEBI" id="CHEBI:30616"/>
        <dbReference type="ChEBI" id="CHEBI:46858"/>
        <dbReference type="ChEBI" id="CHEBI:61978"/>
        <dbReference type="ChEBI" id="CHEBI:456216"/>
        <dbReference type="EC" id="2.7.10.2"/>
    </reaction>
</comment>
<feature type="coiled-coil region" evidence="16">
    <location>
        <begin position="315"/>
        <end position="363"/>
    </location>
</feature>
<dbReference type="EC" id="2.7.10.2" evidence="4"/>
<keyword evidence="7 21" id="KW-0808">Transferase</keyword>
<keyword evidence="9" id="KW-0547">Nucleotide-binding</keyword>
<dbReference type="CDD" id="cd05387">
    <property type="entry name" value="BY-kinase"/>
    <property type="match status" value="1"/>
</dbReference>
<comment type="subcellular location">
    <subcellularLocation>
        <location evidence="1">Cell inner membrane</location>
        <topology evidence="1">Multi-pass membrane protein</topology>
    </subcellularLocation>
</comment>
<keyword evidence="5" id="KW-1003">Cell membrane</keyword>
<evidence type="ECO:0000259" key="20">
    <source>
        <dbReference type="Pfam" id="PF13807"/>
    </source>
</evidence>
<keyword evidence="22" id="KW-1185">Reference proteome</keyword>
<evidence type="ECO:0000256" key="7">
    <source>
        <dbReference type="ARBA" id="ARBA00022679"/>
    </source>
</evidence>
<dbReference type="SUPFAM" id="SSF52540">
    <property type="entry name" value="P-loop containing nucleoside triphosphate hydrolases"/>
    <property type="match status" value="1"/>
</dbReference>
<evidence type="ECO:0000256" key="9">
    <source>
        <dbReference type="ARBA" id="ARBA00022741"/>
    </source>
</evidence>
<feature type="transmembrane region" description="Helical" evidence="17">
    <location>
        <begin position="7"/>
        <end position="25"/>
    </location>
</feature>
<dbReference type="Pfam" id="PF13614">
    <property type="entry name" value="AAA_31"/>
    <property type="match status" value="1"/>
</dbReference>
<feature type="coiled-coil region" evidence="16">
    <location>
        <begin position="231"/>
        <end position="265"/>
    </location>
</feature>
<dbReference type="Pfam" id="PF13807">
    <property type="entry name" value="GNVR"/>
    <property type="match status" value="1"/>
</dbReference>
<keyword evidence="6" id="KW-0997">Cell inner membrane</keyword>
<proteinExistence type="inferred from homology"/>
<reference evidence="21" key="1">
    <citation type="submission" date="2020-12" db="EMBL/GenBank/DDBJ databases">
        <title>Bacterial taxonomy.</title>
        <authorList>
            <person name="Pan X."/>
        </authorList>
    </citation>
    <scope>NUCLEOTIDE SEQUENCE</scope>
    <source>
        <strain evidence="21">M0105</strain>
    </source>
</reference>
<evidence type="ECO:0000256" key="4">
    <source>
        <dbReference type="ARBA" id="ARBA00011903"/>
    </source>
</evidence>
<dbReference type="InterPro" id="IPR027417">
    <property type="entry name" value="P-loop_NTPase"/>
</dbReference>
<evidence type="ECO:0000256" key="10">
    <source>
        <dbReference type="ARBA" id="ARBA00022777"/>
    </source>
</evidence>
<evidence type="ECO:0000259" key="19">
    <source>
        <dbReference type="Pfam" id="PF13614"/>
    </source>
</evidence>
<evidence type="ECO:0000256" key="16">
    <source>
        <dbReference type="SAM" id="Coils"/>
    </source>
</evidence>
<dbReference type="InterPro" id="IPR005702">
    <property type="entry name" value="Wzc-like_C"/>
</dbReference>
<dbReference type="PANTHER" id="PTHR32309">
    <property type="entry name" value="TYROSINE-PROTEIN KINASE"/>
    <property type="match status" value="1"/>
</dbReference>
<dbReference type="PANTHER" id="PTHR32309:SF13">
    <property type="entry name" value="FERRIC ENTEROBACTIN TRANSPORT PROTEIN FEPE"/>
    <property type="match status" value="1"/>
</dbReference>
<evidence type="ECO:0000256" key="15">
    <source>
        <dbReference type="ARBA" id="ARBA00051245"/>
    </source>
</evidence>
<evidence type="ECO:0000256" key="13">
    <source>
        <dbReference type="ARBA" id="ARBA00023136"/>
    </source>
</evidence>
<evidence type="ECO:0000256" key="14">
    <source>
        <dbReference type="ARBA" id="ARBA00023137"/>
    </source>
</evidence>
<comment type="similarity">
    <text evidence="2">Belongs to the CpsD/CapB family.</text>
</comment>
<feature type="domain" description="AAA" evidence="19">
    <location>
        <begin position="513"/>
        <end position="631"/>
    </location>
</feature>
<evidence type="ECO:0000256" key="12">
    <source>
        <dbReference type="ARBA" id="ARBA00022989"/>
    </source>
</evidence>
<dbReference type="InterPro" id="IPR003856">
    <property type="entry name" value="LPS_length_determ_N"/>
</dbReference>
<evidence type="ECO:0000313" key="22">
    <source>
        <dbReference type="Proteomes" id="UP000655420"/>
    </source>
</evidence>
<evidence type="ECO:0000256" key="8">
    <source>
        <dbReference type="ARBA" id="ARBA00022692"/>
    </source>
</evidence>
<accession>A0A8J7M5N7</accession>
<evidence type="ECO:0000313" key="21">
    <source>
        <dbReference type="EMBL" id="MBK0397899.1"/>
    </source>
</evidence>
<keyword evidence="13 17" id="KW-0472">Membrane</keyword>
<sequence length="704" mass="77053">MTLRRRIWTILLITAMAVTFAVYRLSVATPLYTSDAVVALDSRKTNVVDLDSVVAGVQSDFSSVQLQAKIIGSRTLFERVVKALDLTNDPEFNPSLAASDDVGIVRKVIGSVRLAIAALLPAPASDAPASPSPEEAARQTMITAVDILAAKVKVVTDDWAPVFTISVQTQSAAKSALIANTVAEKYILDQLESKFAATEQATLWLSDRVAELKVRLETSEARLADYTAGSSVLSEEALEAENRQIKELRDRVARGRAQLDGLSGNRAEIEALLASGQAVEAARLIQDPSQALASRLQRIANLARPYPAEHVEPIAALVQLELDRAAQRADEAAQNLPLLERTIADLEARREAKSADLIRLRELERETEATRTLYEYFLQRMNEISVQQGLQEADARVLSSAVVRSAPTSPNKMATLLLAIVGGGVFAVLYALTSEFLTTRIRTRDDIARITGIPVIAEVPLASARGRKRLVNSLTQQPGSRFAEAIGNLHATLMLSNVDSPPQVVMFNSAVPGDGKSSLSVSFAIMAARTKRKAILIECDLRRPVMKEFFGDPAQKDGATHGLISYLGGEAQLEDAIHHDAQSGIDVMFAERTRNYTMDVFSSEAFARLISELRNYYDFIILDTPPVLVVPDARVIASHADATVFAIRWNVSTREVLRSALQLYNHADLSVTGIVMNQINPKKLARYGYGYYSYRSIDKYYGVR</sequence>
<keyword evidence="12 17" id="KW-1133">Transmembrane helix</keyword>
<name>A0A8J7M5N7_9RHOB</name>
<dbReference type="InterPro" id="IPR032807">
    <property type="entry name" value="GNVR"/>
</dbReference>